<evidence type="ECO:0000256" key="3">
    <source>
        <dbReference type="ARBA" id="ARBA00022679"/>
    </source>
</evidence>
<evidence type="ECO:0000256" key="4">
    <source>
        <dbReference type="ARBA" id="ARBA00022692"/>
    </source>
</evidence>
<dbReference type="GO" id="GO:0016020">
    <property type="term" value="C:membrane"/>
    <property type="evidence" value="ECO:0007669"/>
    <property type="project" value="UniProtKB-SubCell"/>
</dbReference>
<evidence type="ECO:0000313" key="12">
    <source>
        <dbReference type="Proteomes" id="UP001562425"/>
    </source>
</evidence>
<keyword evidence="4 10" id="KW-0812">Transmembrane</keyword>
<keyword evidence="2 10" id="KW-0444">Lipid biosynthesis</keyword>
<evidence type="ECO:0000256" key="1">
    <source>
        <dbReference type="ARBA" id="ARBA00004141"/>
    </source>
</evidence>
<evidence type="ECO:0000256" key="8">
    <source>
        <dbReference type="ARBA" id="ARBA00023136"/>
    </source>
</evidence>
<dbReference type="PANTHER" id="PTHR11157">
    <property type="entry name" value="FATTY ACID ACYL TRANSFERASE-RELATED"/>
    <property type="match status" value="1"/>
</dbReference>
<keyword evidence="6 10" id="KW-1133">Transmembrane helix</keyword>
<feature type="transmembrane region" description="Helical" evidence="10">
    <location>
        <begin position="156"/>
        <end position="176"/>
    </location>
</feature>
<keyword evidence="3 10" id="KW-0808">Transferase</keyword>
<dbReference type="EMBL" id="JBEHCU010004962">
    <property type="protein sequence ID" value="KAL1401368.1"/>
    <property type="molecule type" value="Genomic_DNA"/>
</dbReference>
<sequence>MALVLRSLYDYYTYLFKEYNDPRVEHYPLLGSPWPVVLIIVLYLKFVQNWGPWVMENRKPFCLKTVMNVYNFTQIVLNVYIGTTGIYNSIFADDYDWVCEPINQKSSPARRKLLFVTYLYFLSKIVDLLDTVFFVLRKKNNQITFLHIYHHAGSHATLLGLINSWVHVIMYFYYFLTSFRPELKNSLWWKKHITQVQLIQFLILMVHFGLPLVFGYCNYPVYLLFIGFTQNVFMFTLFADFYVKAYIKKRTPKSVTS</sequence>
<name>A0ABD1DPE4_CULPP</name>
<keyword evidence="8 10" id="KW-0472">Membrane</keyword>
<dbReference type="EC" id="2.3.1.199" evidence="10"/>
<proteinExistence type="inferred from homology"/>
<dbReference type="Proteomes" id="UP001562425">
    <property type="component" value="Unassembled WGS sequence"/>
</dbReference>
<comment type="subcellular location">
    <subcellularLocation>
        <location evidence="1">Membrane</location>
        <topology evidence="1">Multi-pass membrane protein</topology>
    </subcellularLocation>
</comment>
<evidence type="ECO:0000256" key="10">
    <source>
        <dbReference type="RuleBase" id="RU361115"/>
    </source>
</evidence>
<comment type="similarity">
    <text evidence="10">Belongs to the ELO family.</text>
</comment>
<evidence type="ECO:0000256" key="6">
    <source>
        <dbReference type="ARBA" id="ARBA00022989"/>
    </source>
</evidence>
<dbReference type="AlphaFoldDB" id="A0ABD1DPE4"/>
<dbReference type="PANTHER" id="PTHR11157:SF116">
    <property type="entry name" value="ELONGATION OF VERY LONG CHAIN FATTY ACIDS PROTEIN-RELATED"/>
    <property type="match status" value="1"/>
</dbReference>
<evidence type="ECO:0000256" key="5">
    <source>
        <dbReference type="ARBA" id="ARBA00022832"/>
    </source>
</evidence>
<keyword evidence="7 10" id="KW-0443">Lipid metabolism</keyword>
<dbReference type="GO" id="GO:0009922">
    <property type="term" value="F:fatty acid elongase activity"/>
    <property type="evidence" value="ECO:0007669"/>
    <property type="project" value="UniProtKB-EC"/>
</dbReference>
<evidence type="ECO:0000256" key="9">
    <source>
        <dbReference type="ARBA" id="ARBA00023160"/>
    </source>
</evidence>
<feature type="transmembrane region" description="Helical" evidence="10">
    <location>
        <begin position="113"/>
        <end position="136"/>
    </location>
</feature>
<keyword evidence="5 10" id="KW-0276">Fatty acid metabolism</keyword>
<reference evidence="11 12" key="1">
    <citation type="submission" date="2024-05" db="EMBL/GenBank/DDBJ databases">
        <title>Culex pipiens pipiens assembly and annotation.</title>
        <authorList>
            <person name="Alout H."/>
            <person name="Durand T."/>
        </authorList>
    </citation>
    <scope>NUCLEOTIDE SEQUENCE [LARGE SCALE GENOMIC DNA]</scope>
    <source>
        <strain evidence="11">HA-2024</strain>
        <tissue evidence="11">Whole body</tissue>
    </source>
</reference>
<comment type="caution">
    <text evidence="11">The sequence shown here is derived from an EMBL/GenBank/DDBJ whole genome shotgun (WGS) entry which is preliminary data.</text>
</comment>
<evidence type="ECO:0000313" key="11">
    <source>
        <dbReference type="EMBL" id="KAL1401368.1"/>
    </source>
</evidence>
<keyword evidence="12" id="KW-1185">Reference proteome</keyword>
<evidence type="ECO:0000256" key="7">
    <source>
        <dbReference type="ARBA" id="ARBA00023098"/>
    </source>
</evidence>
<feature type="transmembrane region" description="Helical" evidence="10">
    <location>
        <begin position="196"/>
        <end position="216"/>
    </location>
</feature>
<comment type="catalytic activity">
    <reaction evidence="10">
        <text>a very-long-chain acyl-CoA + malonyl-CoA + H(+) = a very-long-chain 3-oxoacyl-CoA + CO2 + CoA</text>
        <dbReference type="Rhea" id="RHEA:32727"/>
        <dbReference type="ChEBI" id="CHEBI:15378"/>
        <dbReference type="ChEBI" id="CHEBI:16526"/>
        <dbReference type="ChEBI" id="CHEBI:57287"/>
        <dbReference type="ChEBI" id="CHEBI:57384"/>
        <dbReference type="ChEBI" id="CHEBI:90725"/>
        <dbReference type="ChEBI" id="CHEBI:90736"/>
        <dbReference type="EC" id="2.3.1.199"/>
    </reaction>
</comment>
<organism evidence="11 12">
    <name type="scientific">Culex pipiens pipiens</name>
    <name type="common">Northern house mosquito</name>
    <dbReference type="NCBI Taxonomy" id="38569"/>
    <lineage>
        <taxon>Eukaryota</taxon>
        <taxon>Metazoa</taxon>
        <taxon>Ecdysozoa</taxon>
        <taxon>Arthropoda</taxon>
        <taxon>Hexapoda</taxon>
        <taxon>Insecta</taxon>
        <taxon>Pterygota</taxon>
        <taxon>Neoptera</taxon>
        <taxon>Endopterygota</taxon>
        <taxon>Diptera</taxon>
        <taxon>Nematocera</taxon>
        <taxon>Culicoidea</taxon>
        <taxon>Culicidae</taxon>
        <taxon>Culicinae</taxon>
        <taxon>Culicini</taxon>
        <taxon>Culex</taxon>
        <taxon>Culex</taxon>
    </lineage>
</organism>
<feature type="transmembrane region" description="Helical" evidence="10">
    <location>
        <begin position="222"/>
        <end position="243"/>
    </location>
</feature>
<evidence type="ECO:0000256" key="2">
    <source>
        <dbReference type="ARBA" id="ARBA00022516"/>
    </source>
</evidence>
<dbReference type="InterPro" id="IPR002076">
    <property type="entry name" value="ELO_fam"/>
</dbReference>
<feature type="transmembrane region" description="Helical" evidence="10">
    <location>
        <begin position="27"/>
        <end position="46"/>
    </location>
</feature>
<gene>
    <name evidence="11" type="ORF">pipiens_006660</name>
</gene>
<keyword evidence="9 10" id="KW-0275">Fatty acid biosynthesis</keyword>
<protein>
    <recommendedName>
        <fullName evidence="10">Elongation of very long chain fatty acids protein</fullName>
        <ecNumber evidence="10">2.3.1.199</ecNumber>
    </recommendedName>
    <alternativeName>
        <fullName evidence="10">Very-long-chain 3-oxoacyl-CoA synthase</fullName>
    </alternativeName>
</protein>
<dbReference type="Pfam" id="PF01151">
    <property type="entry name" value="ELO"/>
    <property type="match status" value="1"/>
</dbReference>
<accession>A0ABD1DPE4</accession>
<dbReference type="GO" id="GO:0006633">
    <property type="term" value="P:fatty acid biosynthetic process"/>
    <property type="evidence" value="ECO:0007669"/>
    <property type="project" value="UniProtKB-KW"/>
</dbReference>